<dbReference type="Proteomes" id="UP001364695">
    <property type="component" value="Unassembled WGS sequence"/>
</dbReference>
<sequence>MFAIIQAAGWPIWPLLLASVLTLAFVIERAIFLRRPRIAPPKLLDDVLGYTRRQTMAPSAVQALSHNSLLGQVLAGGLQAHAQSWINDEARQQGVRQGFERAGRDAIAAMERYLGALGTLASAAPLLGLLGTVIGMIEIFTAQGAMGSSPAQLASGIAVALYNTALGLLVAIPALVAHRYFRARVNGFIAELENASERLYQQLMLHSPEPAVSVRPAAPAA</sequence>
<protein>
    <submittedName>
        <fullName evidence="1">MotA/TolQ/ExbB proton channel family protein</fullName>
    </submittedName>
</protein>
<keyword evidence="2" id="KW-1185">Reference proteome</keyword>
<name>A0ACC6NZ60_9BURK</name>
<comment type="caution">
    <text evidence="1">The sequence shown here is derived from an EMBL/GenBank/DDBJ whole genome shotgun (WGS) entry which is preliminary data.</text>
</comment>
<dbReference type="EMBL" id="JAWDIE010000003">
    <property type="protein sequence ID" value="MEJ7137257.1"/>
    <property type="molecule type" value="Genomic_DNA"/>
</dbReference>
<evidence type="ECO:0000313" key="2">
    <source>
        <dbReference type="Proteomes" id="UP001364695"/>
    </source>
</evidence>
<proteinExistence type="predicted"/>
<accession>A0ACC6NZ60</accession>
<gene>
    <name evidence="1" type="ORF">RV045_02280</name>
</gene>
<organism evidence="1 2">
    <name type="scientific">Amphibiibacter pelophylacis</name>
    <dbReference type="NCBI Taxonomy" id="1799477"/>
    <lineage>
        <taxon>Bacteria</taxon>
        <taxon>Pseudomonadati</taxon>
        <taxon>Pseudomonadota</taxon>
        <taxon>Betaproteobacteria</taxon>
        <taxon>Burkholderiales</taxon>
        <taxon>Sphaerotilaceae</taxon>
        <taxon>Amphibiibacter</taxon>
    </lineage>
</organism>
<evidence type="ECO:0000313" key="1">
    <source>
        <dbReference type="EMBL" id="MEJ7137257.1"/>
    </source>
</evidence>
<reference evidence="1" key="1">
    <citation type="submission" date="2023-10" db="EMBL/GenBank/DDBJ databases">
        <title>Amphibacter perezi, gen. nov., sp. nov. a novel taxa of the family Comamonadaceae, class Betaproteobacteria isolated from the skin microbiota of Pelophylax perezi from different populations.</title>
        <authorList>
            <person name="Costa S."/>
            <person name="Proenca D.N."/>
            <person name="Lopes I."/>
            <person name="Morais P.V."/>
        </authorList>
    </citation>
    <scope>NUCLEOTIDE SEQUENCE</scope>
    <source>
        <strain evidence="1">SL12-8</strain>
    </source>
</reference>